<reference evidence="11" key="1">
    <citation type="journal article" date="2019" name="Int. J. Syst. Evol. Microbiol.">
        <title>The Global Catalogue of Microorganisms (GCM) 10K type strain sequencing project: providing services to taxonomists for standard genome sequencing and annotation.</title>
        <authorList>
            <consortium name="The Broad Institute Genomics Platform"/>
            <consortium name="The Broad Institute Genome Sequencing Center for Infectious Disease"/>
            <person name="Wu L."/>
            <person name="Ma J."/>
        </authorList>
    </citation>
    <scope>NUCLEOTIDE SEQUENCE [LARGE SCALE GENOMIC DNA]</scope>
    <source>
        <strain evidence="11">CCUG 48884</strain>
    </source>
</reference>
<keyword evidence="4 7" id="KW-0808">Transferase</keyword>
<organism evidence="10 11">
    <name type="scientific">Thauera mechernichensis</name>
    <dbReference type="NCBI Taxonomy" id="82788"/>
    <lineage>
        <taxon>Bacteria</taxon>
        <taxon>Pseudomonadati</taxon>
        <taxon>Pseudomonadota</taxon>
        <taxon>Betaproteobacteria</taxon>
        <taxon>Rhodocyclales</taxon>
        <taxon>Zoogloeaceae</taxon>
        <taxon>Thauera</taxon>
    </lineage>
</organism>
<dbReference type="InterPro" id="IPR002020">
    <property type="entry name" value="Citrate_synthase"/>
</dbReference>
<dbReference type="Gene3D" id="2.20.28.60">
    <property type="match status" value="1"/>
</dbReference>
<evidence type="ECO:0000256" key="3">
    <source>
        <dbReference type="ARBA" id="ARBA00022532"/>
    </source>
</evidence>
<dbReference type="InterPro" id="IPR016142">
    <property type="entry name" value="Citrate_synth-like_lrg_a-sub"/>
</dbReference>
<dbReference type="PANTHER" id="PTHR42871:SF1">
    <property type="entry name" value="CITRATE SYNTHASE"/>
    <property type="match status" value="1"/>
</dbReference>
<dbReference type="InterPro" id="IPR024176">
    <property type="entry name" value="Citrate_synthase_bac-typ"/>
</dbReference>
<comment type="pathway">
    <text evidence="1 8">Carbohydrate metabolism; tricarboxylic acid cycle; isocitrate from oxaloacetate: step 1/2.</text>
</comment>
<evidence type="ECO:0000313" key="11">
    <source>
        <dbReference type="Proteomes" id="UP001597158"/>
    </source>
</evidence>
<dbReference type="SUPFAM" id="SSF48256">
    <property type="entry name" value="Citrate synthase"/>
    <property type="match status" value="1"/>
</dbReference>
<comment type="caution">
    <text evidence="10">The sequence shown here is derived from an EMBL/GenBank/DDBJ whole genome shotgun (WGS) entry which is preliminary data.</text>
</comment>
<evidence type="ECO:0000256" key="7">
    <source>
        <dbReference type="PIRNR" id="PIRNR001369"/>
    </source>
</evidence>
<dbReference type="CDD" id="cd06114">
    <property type="entry name" value="EcCS_like"/>
    <property type="match status" value="1"/>
</dbReference>
<dbReference type="GO" id="GO:0036440">
    <property type="term" value="F:citrate synthase activity"/>
    <property type="evidence" value="ECO:0007669"/>
    <property type="project" value="UniProtKB-EC"/>
</dbReference>
<dbReference type="PANTHER" id="PTHR42871">
    <property type="entry name" value="CITRATE SYNTHASE"/>
    <property type="match status" value="1"/>
</dbReference>
<evidence type="ECO:0000256" key="2">
    <source>
        <dbReference type="ARBA" id="ARBA00010566"/>
    </source>
</evidence>
<comment type="similarity">
    <text evidence="2 7 9">Belongs to the citrate synthase family.</text>
</comment>
<sequence length="431" mass="48233">MSTERTATLTVDGKTVEFPVMTGTHGQDVIDIRTLGGKTGLFTYDSGFLSTASCKSKITFIDGDKGELLYRGYPIEQLAEKCNFLEVAYLLKNGELPNAQQRTEFEGVIKNHTMVHDQLTRFYNGFRRDAHPMAIMVGVVGALSAFYHDAMDFSDEAHRNVSINRLIAKLPTIVAMAYKYNTGQPFMYPRNDLGYTANFMHMMFGTPCEKYEPNPVLVRALDVIFTLHADHEQNASTSTVRLAGSSGANPFACISAGIACLWGPAHGGANEACLNMLEEIGDVSRVGEYIKRAKDKNDSFKLMGFGHRVYKNFDPRAKLMGKVCADVLGELGLENDRLFKLAKELERIALEDEYFVEKKLYPNVDFYSGIVQKALGIPTSMFTCIFALARTVGWITQWEEMITDPEYKIGRPRQLYIGAARRDVPSLEQRP</sequence>
<evidence type="ECO:0000256" key="4">
    <source>
        <dbReference type="ARBA" id="ARBA00022679"/>
    </source>
</evidence>
<dbReference type="PRINTS" id="PR00143">
    <property type="entry name" value="CITRTSNTHASE"/>
</dbReference>
<dbReference type="InterPro" id="IPR016143">
    <property type="entry name" value="Citrate_synth-like_sm_a-sub"/>
</dbReference>
<dbReference type="NCBIfam" id="NF004126">
    <property type="entry name" value="PRK05614.1"/>
    <property type="match status" value="1"/>
</dbReference>
<dbReference type="PROSITE" id="PS00480">
    <property type="entry name" value="CITRATE_SYNTHASE"/>
    <property type="match status" value="1"/>
</dbReference>
<gene>
    <name evidence="10" type="primary">gltA</name>
    <name evidence="10" type="ORF">ACFQ4M_09310</name>
</gene>
<dbReference type="RefSeq" id="WP_002924950.1">
    <property type="nucleotide sequence ID" value="NZ_JARQZE010000005.1"/>
</dbReference>
<evidence type="ECO:0000256" key="8">
    <source>
        <dbReference type="RuleBase" id="RU003370"/>
    </source>
</evidence>
<evidence type="ECO:0000313" key="10">
    <source>
        <dbReference type="EMBL" id="MFD1263782.1"/>
    </source>
</evidence>
<name>A0ABW3WFN2_9RHOO</name>
<keyword evidence="11" id="KW-1185">Reference proteome</keyword>
<dbReference type="Gene3D" id="1.10.580.10">
    <property type="entry name" value="Citrate Synthase, domain 1"/>
    <property type="match status" value="1"/>
</dbReference>
<evidence type="ECO:0000256" key="6">
    <source>
        <dbReference type="NCBIfam" id="TIGR01798"/>
    </source>
</evidence>
<keyword evidence="10" id="KW-0012">Acyltransferase</keyword>
<dbReference type="InterPro" id="IPR019810">
    <property type="entry name" value="Citrate_synthase_AS"/>
</dbReference>
<dbReference type="PIRSF" id="PIRSF001369">
    <property type="entry name" value="Citrate_synth"/>
    <property type="match status" value="1"/>
</dbReference>
<dbReference type="EMBL" id="JBHTMC010000020">
    <property type="protein sequence ID" value="MFD1263782.1"/>
    <property type="molecule type" value="Genomic_DNA"/>
</dbReference>
<dbReference type="Gene3D" id="1.10.230.10">
    <property type="entry name" value="Cytochrome P450-Terp, domain 2"/>
    <property type="match status" value="1"/>
</dbReference>
<dbReference type="InterPro" id="IPR010953">
    <property type="entry name" value="Citrate_synthase_typ-I"/>
</dbReference>
<evidence type="ECO:0000256" key="5">
    <source>
        <dbReference type="ARBA" id="ARBA00049288"/>
    </source>
</evidence>
<dbReference type="Pfam" id="PF00285">
    <property type="entry name" value="Citrate_synt"/>
    <property type="match status" value="1"/>
</dbReference>
<accession>A0ABW3WFN2</accession>
<dbReference type="InterPro" id="IPR036969">
    <property type="entry name" value="Citrate_synthase_sf"/>
</dbReference>
<protein>
    <recommendedName>
        <fullName evidence="6 7">Citrate synthase</fullName>
    </recommendedName>
</protein>
<proteinExistence type="inferred from homology"/>
<comment type="catalytic activity">
    <reaction evidence="5 8">
        <text>oxaloacetate + acetyl-CoA + H2O = citrate + CoA + H(+)</text>
        <dbReference type="Rhea" id="RHEA:16845"/>
        <dbReference type="ChEBI" id="CHEBI:15377"/>
        <dbReference type="ChEBI" id="CHEBI:15378"/>
        <dbReference type="ChEBI" id="CHEBI:16452"/>
        <dbReference type="ChEBI" id="CHEBI:16947"/>
        <dbReference type="ChEBI" id="CHEBI:57287"/>
        <dbReference type="ChEBI" id="CHEBI:57288"/>
        <dbReference type="EC" id="2.3.3.16"/>
    </reaction>
</comment>
<dbReference type="NCBIfam" id="TIGR01798">
    <property type="entry name" value="cit_synth_I"/>
    <property type="match status" value="1"/>
</dbReference>
<keyword evidence="3 8" id="KW-0816">Tricarboxylic acid cycle</keyword>
<evidence type="ECO:0000256" key="9">
    <source>
        <dbReference type="RuleBase" id="RU003406"/>
    </source>
</evidence>
<dbReference type="Proteomes" id="UP001597158">
    <property type="component" value="Unassembled WGS sequence"/>
</dbReference>
<evidence type="ECO:0000256" key="1">
    <source>
        <dbReference type="ARBA" id="ARBA00004751"/>
    </source>
</evidence>